<keyword evidence="9" id="KW-1185">Reference proteome</keyword>
<gene>
    <name evidence="8" type="ORF">O3G_MSEX010044</name>
</gene>
<evidence type="ECO:0000256" key="5">
    <source>
        <dbReference type="ARBA" id="ARBA00023125"/>
    </source>
</evidence>
<reference evidence="8" key="1">
    <citation type="journal article" date="2016" name="Insect Biochem. Mol. Biol.">
        <title>Multifaceted biological insights from a draft genome sequence of the tobacco hornworm moth, Manduca sexta.</title>
        <authorList>
            <person name="Kanost M.R."/>
            <person name="Arrese E.L."/>
            <person name="Cao X."/>
            <person name="Chen Y.R."/>
            <person name="Chellapilla S."/>
            <person name="Goldsmith M.R."/>
            <person name="Grosse-Wilde E."/>
            <person name="Heckel D.G."/>
            <person name="Herndon N."/>
            <person name="Jiang H."/>
            <person name="Papanicolaou A."/>
            <person name="Qu J."/>
            <person name="Soulages J.L."/>
            <person name="Vogel H."/>
            <person name="Walters J."/>
            <person name="Waterhouse R.M."/>
            <person name="Ahn S.J."/>
            <person name="Almeida F.C."/>
            <person name="An C."/>
            <person name="Aqrawi P."/>
            <person name="Bretschneider A."/>
            <person name="Bryant W.B."/>
            <person name="Bucks S."/>
            <person name="Chao H."/>
            <person name="Chevignon G."/>
            <person name="Christen J.M."/>
            <person name="Clarke D.F."/>
            <person name="Dittmer N.T."/>
            <person name="Ferguson L.C.F."/>
            <person name="Garavelou S."/>
            <person name="Gordon K.H.J."/>
            <person name="Gunaratna R.T."/>
            <person name="Han Y."/>
            <person name="Hauser F."/>
            <person name="He Y."/>
            <person name="Heidel-Fischer H."/>
            <person name="Hirsh A."/>
            <person name="Hu Y."/>
            <person name="Jiang H."/>
            <person name="Kalra D."/>
            <person name="Klinner C."/>
            <person name="Konig C."/>
            <person name="Kovar C."/>
            <person name="Kroll A.R."/>
            <person name="Kuwar S.S."/>
            <person name="Lee S.L."/>
            <person name="Lehman R."/>
            <person name="Li K."/>
            <person name="Li Z."/>
            <person name="Liang H."/>
            <person name="Lovelace S."/>
            <person name="Lu Z."/>
            <person name="Mansfield J.H."/>
            <person name="McCulloch K.J."/>
            <person name="Mathew T."/>
            <person name="Morton B."/>
            <person name="Muzny D.M."/>
            <person name="Neunemann D."/>
            <person name="Ongeri F."/>
            <person name="Pauchet Y."/>
            <person name="Pu L.L."/>
            <person name="Pyrousis I."/>
            <person name="Rao X.J."/>
            <person name="Redding A."/>
            <person name="Roesel C."/>
            <person name="Sanchez-Gracia A."/>
            <person name="Schaack S."/>
            <person name="Shukla A."/>
            <person name="Tetreau G."/>
            <person name="Wang Y."/>
            <person name="Xiong G.H."/>
            <person name="Traut W."/>
            <person name="Walsh T.K."/>
            <person name="Worley K.C."/>
            <person name="Wu D."/>
            <person name="Wu W."/>
            <person name="Wu Y.Q."/>
            <person name="Zhang X."/>
            <person name="Zou Z."/>
            <person name="Zucker H."/>
            <person name="Briscoe A.D."/>
            <person name="Burmester T."/>
            <person name="Clem R.J."/>
            <person name="Feyereisen R."/>
            <person name="Grimmelikhuijzen C.J.P."/>
            <person name="Hamodrakas S.J."/>
            <person name="Hansson B.S."/>
            <person name="Huguet E."/>
            <person name="Jermiin L.S."/>
            <person name="Lan Q."/>
            <person name="Lehman H.K."/>
            <person name="Lorenzen M."/>
            <person name="Merzendorfer H."/>
            <person name="Michalopoulos I."/>
            <person name="Morton D.B."/>
            <person name="Muthukrishnan S."/>
            <person name="Oakeshott J.G."/>
            <person name="Palmer W."/>
            <person name="Park Y."/>
            <person name="Passarelli A.L."/>
            <person name="Rozas J."/>
            <person name="Schwartz L.M."/>
            <person name="Smith W."/>
            <person name="Southgate A."/>
            <person name="Vilcinskas A."/>
            <person name="Vogt R."/>
            <person name="Wang P."/>
            <person name="Werren J."/>
            <person name="Yu X.Q."/>
            <person name="Zhou J.J."/>
            <person name="Brown S.J."/>
            <person name="Scherer S.E."/>
            <person name="Richards S."/>
            <person name="Blissard G.W."/>
        </authorList>
    </citation>
    <scope>NUCLEOTIDE SEQUENCE</scope>
</reference>
<evidence type="ECO:0000256" key="4">
    <source>
        <dbReference type="ARBA" id="ARBA00022833"/>
    </source>
</evidence>
<name>A0A921ZFG4_MANSE</name>
<comment type="similarity">
    <text evidence="1">Belongs to the replication factor A protein 1 family.</text>
</comment>
<dbReference type="Pfam" id="PF08646">
    <property type="entry name" value="Rep_fac-A_C"/>
    <property type="match status" value="1"/>
</dbReference>
<evidence type="ECO:0000256" key="1">
    <source>
        <dbReference type="ARBA" id="ARBA00005690"/>
    </source>
</evidence>
<keyword evidence="5" id="KW-0238">DNA-binding</keyword>
<dbReference type="EMBL" id="JH668529">
    <property type="protein sequence ID" value="KAG6456957.1"/>
    <property type="molecule type" value="Genomic_DNA"/>
</dbReference>
<comment type="caution">
    <text evidence="8">The sequence shown here is derived from an EMBL/GenBank/DDBJ whole genome shotgun (WGS) entry which is preliminary data.</text>
</comment>
<dbReference type="InterPro" id="IPR047192">
    <property type="entry name" value="Euk_RPA1_DBD_C"/>
</dbReference>
<feature type="domain" description="Replication protein A OB" evidence="7">
    <location>
        <begin position="24"/>
        <end position="93"/>
    </location>
</feature>
<accession>A0A921ZFG4</accession>
<dbReference type="PANTHER" id="PTHR47165">
    <property type="entry name" value="OS03G0429900 PROTEIN"/>
    <property type="match status" value="1"/>
</dbReference>
<dbReference type="PANTHER" id="PTHR47165:SF4">
    <property type="entry name" value="OS03G0429900 PROTEIN"/>
    <property type="match status" value="1"/>
</dbReference>
<evidence type="ECO:0000259" key="7">
    <source>
        <dbReference type="Pfam" id="PF16900"/>
    </source>
</evidence>
<dbReference type="Pfam" id="PF16900">
    <property type="entry name" value="REPA_OB_2"/>
    <property type="match status" value="1"/>
</dbReference>
<evidence type="ECO:0000256" key="2">
    <source>
        <dbReference type="ARBA" id="ARBA00022723"/>
    </source>
</evidence>
<evidence type="ECO:0000313" key="8">
    <source>
        <dbReference type="EMBL" id="KAG6456957.1"/>
    </source>
</evidence>
<dbReference type="InterPro" id="IPR012340">
    <property type="entry name" value="NA-bd_OB-fold"/>
</dbReference>
<dbReference type="InterPro" id="IPR031657">
    <property type="entry name" value="REPA_OB_2"/>
</dbReference>
<dbReference type="InterPro" id="IPR013955">
    <property type="entry name" value="Rep_factor-A_C"/>
</dbReference>
<evidence type="ECO:0000256" key="3">
    <source>
        <dbReference type="ARBA" id="ARBA00022771"/>
    </source>
</evidence>
<keyword evidence="2" id="KW-0479">Metal-binding</keyword>
<dbReference type="SUPFAM" id="SSF50249">
    <property type="entry name" value="Nucleic acid-binding proteins"/>
    <property type="match status" value="2"/>
</dbReference>
<reference evidence="8" key="2">
    <citation type="submission" date="2020-12" db="EMBL/GenBank/DDBJ databases">
        <authorList>
            <person name="Kanost M."/>
        </authorList>
    </citation>
    <scope>NUCLEOTIDE SEQUENCE</scope>
</reference>
<evidence type="ECO:0000259" key="6">
    <source>
        <dbReference type="Pfam" id="PF08646"/>
    </source>
</evidence>
<protein>
    <submittedName>
        <fullName evidence="8">Uncharacterized protein</fullName>
    </submittedName>
</protein>
<dbReference type="CDD" id="cd04476">
    <property type="entry name" value="RPA1_DBD_C"/>
    <property type="match status" value="1"/>
</dbReference>
<organism evidence="8 9">
    <name type="scientific">Manduca sexta</name>
    <name type="common">Tobacco hawkmoth</name>
    <name type="synonym">Tobacco hornworm</name>
    <dbReference type="NCBI Taxonomy" id="7130"/>
    <lineage>
        <taxon>Eukaryota</taxon>
        <taxon>Metazoa</taxon>
        <taxon>Ecdysozoa</taxon>
        <taxon>Arthropoda</taxon>
        <taxon>Hexapoda</taxon>
        <taxon>Insecta</taxon>
        <taxon>Pterygota</taxon>
        <taxon>Neoptera</taxon>
        <taxon>Endopterygota</taxon>
        <taxon>Lepidoptera</taxon>
        <taxon>Glossata</taxon>
        <taxon>Ditrysia</taxon>
        <taxon>Bombycoidea</taxon>
        <taxon>Sphingidae</taxon>
        <taxon>Sphinginae</taxon>
        <taxon>Sphingini</taxon>
        <taxon>Manduca</taxon>
    </lineage>
</organism>
<dbReference type="AlphaFoldDB" id="A0A921ZFG4"/>
<dbReference type="GO" id="GO:0003677">
    <property type="term" value="F:DNA binding"/>
    <property type="evidence" value="ECO:0007669"/>
    <property type="project" value="UniProtKB-KW"/>
</dbReference>
<feature type="domain" description="Replication factor A C-terminal" evidence="6">
    <location>
        <begin position="162"/>
        <end position="302"/>
    </location>
</feature>
<keyword evidence="3" id="KW-0863">Zinc-finger</keyword>
<sequence length="314" mass="35527">MSTSSNIKFLPINRISCDDPMWESIRAGKKFNVIGIVVSVGEIQEISTKNNRLLPKRNITLGDASGKTVVWTAWRYEAQKKYDNNPVIVLKGALFNVEYHNLTTNFRTIIQINPDLPEAHKLREWYDTVGKNSVGKNKIESCITLLEAESHNPEVGGIPYHFSQLGVITLLNSTEAIYKACPKCKKKLEHQQNPDKCKNCNKEICNDYIYGLKVDADISDSTGNRNVVAFGESAEAMLGISIQEIAQLFENNKFMYAQVFEKAVYKTLIFDLSTKNEIYKDQTSLRTMVQCCYPFDYSDANAILLKKIKEITGV</sequence>
<dbReference type="Gene3D" id="2.40.50.140">
    <property type="entry name" value="Nucleic acid-binding proteins"/>
    <property type="match status" value="2"/>
</dbReference>
<proteinExistence type="inferred from homology"/>
<dbReference type="Proteomes" id="UP000791440">
    <property type="component" value="Unassembled WGS sequence"/>
</dbReference>
<evidence type="ECO:0000313" key="9">
    <source>
        <dbReference type="Proteomes" id="UP000791440"/>
    </source>
</evidence>
<keyword evidence="4" id="KW-0862">Zinc</keyword>
<dbReference type="GO" id="GO:0008270">
    <property type="term" value="F:zinc ion binding"/>
    <property type="evidence" value="ECO:0007669"/>
    <property type="project" value="UniProtKB-KW"/>
</dbReference>
<dbReference type="CDD" id="cd04475">
    <property type="entry name" value="RPA1_DBD_B"/>
    <property type="match status" value="1"/>
</dbReference>
<dbReference type="OrthoDB" id="1751331at2759"/>